<dbReference type="InterPro" id="IPR013810">
    <property type="entry name" value="Ribosomal_uS5_N"/>
</dbReference>
<evidence type="ECO:0000256" key="4">
    <source>
        <dbReference type="SAM" id="MobiDB-lite"/>
    </source>
</evidence>
<dbReference type="Proteomes" id="UP000289152">
    <property type="component" value="Unassembled WGS sequence"/>
</dbReference>
<dbReference type="SUPFAM" id="SSF54768">
    <property type="entry name" value="dsRNA-binding domain-like"/>
    <property type="match status" value="1"/>
</dbReference>
<evidence type="ECO:0000259" key="6">
    <source>
        <dbReference type="Pfam" id="PF03719"/>
    </source>
</evidence>
<dbReference type="VEuPathDB" id="FungiDB:TREMEDRAFT_45515"/>
<dbReference type="Gene3D" id="3.30.160.20">
    <property type="match status" value="1"/>
</dbReference>
<evidence type="ECO:0000256" key="2">
    <source>
        <dbReference type="ARBA" id="ARBA00022980"/>
    </source>
</evidence>
<dbReference type="Pfam" id="PF00333">
    <property type="entry name" value="Ribosomal_S5"/>
    <property type="match status" value="1"/>
</dbReference>
<protein>
    <recommendedName>
        <fullName evidence="9">30S small subunit ribosomal protein S5</fullName>
    </recommendedName>
</protein>
<organism evidence="7 8">
    <name type="scientific">Tremella mesenterica</name>
    <name type="common">Jelly fungus</name>
    <dbReference type="NCBI Taxonomy" id="5217"/>
    <lineage>
        <taxon>Eukaryota</taxon>
        <taxon>Fungi</taxon>
        <taxon>Dikarya</taxon>
        <taxon>Basidiomycota</taxon>
        <taxon>Agaricomycotina</taxon>
        <taxon>Tremellomycetes</taxon>
        <taxon>Tremellales</taxon>
        <taxon>Tremellaceae</taxon>
        <taxon>Tremella</taxon>
    </lineage>
</organism>
<dbReference type="Pfam" id="PF03719">
    <property type="entry name" value="Ribosomal_S5_C"/>
    <property type="match status" value="1"/>
</dbReference>
<feature type="region of interest" description="Disordered" evidence="4">
    <location>
        <begin position="272"/>
        <end position="295"/>
    </location>
</feature>
<feature type="domain" description="Small ribosomal subunit protein uS5 C-terminal" evidence="6">
    <location>
        <begin position="206"/>
        <end position="262"/>
    </location>
</feature>
<feature type="domain" description="S5 DRBM" evidence="5">
    <location>
        <begin position="128"/>
        <end position="188"/>
    </location>
</feature>
<dbReference type="InterPro" id="IPR020568">
    <property type="entry name" value="Ribosomal_Su5_D2-typ_SF"/>
</dbReference>
<dbReference type="PANTHER" id="PTHR48277:SF1">
    <property type="entry name" value="MITOCHONDRIAL RIBOSOMAL PROTEIN S5"/>
    <property type="match status" value="1"/>
</dbReference>
<dbReference type="InterPro" id="IPR000851">
    <property type="entry name" value="Ribosomal_uS5"/>
</dbReference>
<feature type="compositionally biased region" description="Basic and acidic residues" evidence="4">
    <location>
        <begin position="280"/>
        <end position="295"/>
    </location>
</feature>
<evidence type="ECO:0000256" key="3">
    <source>
        <dbReference type="ARBA" id="ARBA00023274"/>
    </source>
</evidence>
<reference evidence="7 8" key="1">
    <citation type="submission" date="2016-06" db="EMBL/GenBank/DDBJ databases">
        <title>Evolution of pathogenesis and genome organization in the Tremellales.</title>
        <authorList>
            <person name="Cuomo C."/>
            <person name="Litvintseva A."/>
            <person name="Heitman J."/>
            <person name="Chen Y."/>
            <person name="Sun S."/>
            <person name="Springer D."/>
            <person name="Dromer F."/>
            <person name="Young S."/>
            <person name="Zeng Q."/>
            <person name="Chapman S."/>
            <person name="Gujja S."/>
            <person name="Saif S."/>
            <person name="Birren B."/>
        </authorList>
    </citation>
    <scope>NUCLEOTIDE SEQUENCE [LARGE SCALE GENOMIC DNA]</scope>
    <source>
        <strain evidence="7 8">ATCC 28783</strain>
    </source>
</reference>
<sequence length="309" mass="34124">MSSLFRPTSLRGKFSFPSIPTPHNPIPSLPTLSTHFPQTRPSSSIPRISQLPPDHTLLPYRPIPRREDFQSNFPDSPIHKIYNDPPLFREPATKPRTIDTQDSAERQGVLSAITGLSLKELGELKRTRIVGKAVKHMNKKGRQPGQYALAIVGCPKRGLVGFGQGRGERNQNATEEAMYEATLRMDRVSRYENRTFWGSGRELTSKFGATIVKFRARPAGFGLMVPRTIHPILTACGITDASATIEGSRNPMHVVKATIQLLHGGSNPINLGDGVVGKGSRGDKGQGMRSKDEIERERGRYGVDIGRRV</sequence>
<dbReference type="InterPro" id="IPR014721">
    <property type="entry name" value="Ribsml_uS5_D2-typ_fold_subgr"/>
</dbReference>
<dbReference type="GO" id="GO:0003735">
    <property type="term" value="F:structural constituent of ribosome"/>
    <property type="evidence" value="ECO:0007669"/>
    <property type="project" value="InterPro"/>
</dbReference>
<gene>
    <name evidence="7" type="ORF">M231_03741</name>
</gene>
<comment type="caution">
    <text evidence="7">The sequence shown here is derived from an EMBL/GenBank/DDBJ whole genome shotgun (WGS) entry which is preliminary data.</text>
</comment>
<dbReference type="GO" id="GO:0006412">
    <property type="term" value="P:translation"/>
    <property type="evidence" value="ECO:0007669"/>
    <property type="project" value="InterPro"/>
</dbReference>
<name>A0A4Q1BMF4_TREME</name>
<dbReference type="Gene3D" id="3.30.230.10">
    <property type="match status" value="1"/>
</dbReference>
<dbReference type="AlphaFoldDB" id="A0A4Q1BMF4"/>
<dbReference type="InParanoid" id="A0A4Q1BMF4"/>
<evidence type="ECO:0000313" key="8">
    <source>
        <dbReference type="Proteomes" id="UP000289152"/>
    </source>
</evidence>
<feature type="region of interest" description="Disordered" evidence="4">
    <location>
        <begin position="13"/>
        <end position="54"/>
    </location>
</feature>
<dbReference type="STRING" id="5217.A0A4Q1BMF4"/>
<feature type="compositionally biased region" description="Pro residues" evidence="4">
    <location>
        <begin position="19"/>
        <end position="28"/>
    </location>
</feature>
<proteinExistence type="inferred from homology"/>
<comment type="similarity">
    <text evidence="1">Belongs to the universal ribosomal protein uS5 family.</text>
</comment>
<keyword evidence="3" id="KW-0687">Ribonucleoprotein</keyword>
<dbReference type="InterPro" id="IPR005324">
    <property type="entry name" value="Ribosomal_uS5_C"/>
</dbReference>
<evidence type="ECO:0000259" key="5">
    <source>
        <dbReference type="Pfam" id="PF00333"/>
    </source>
</evidence>
<dbReference type="EMBL" id="SDIL01000038">
    <property type="protein sequence ID" value="RXK39011.1"/>
    <property type="molecule type" value="Genomic_DNA"/>
</dbReference>
<dbReference type="GO" id="GO:0003723">
    <property type="term" value="F:RNA binding"/>
    <property type="evidence" value="ECO:0007669"/>
    <property type="project" value="InterPro"/>
</dbReference>
<accession>A0A4Q1BMF4</accession>
<dbReference type="PANTHER" id="PTHR48277">
    <property type="entry name" value="MITOCHONDRIAL RIBOSOMAL PROTEIN S5"/>
    <property type="match status" value="1"/>
</dbReference>
<feature type="compositionally biased region" description="Polar residues" evidence="4">
    <location>
        <begin position="30"/>
        <end position="47"/>
    </location>
</feature>
<dbReference type="GO" id="GO:1990904">
    <property type="term" value="C:ribonucleoprotein complex"/>
    <property type="evidence" value="ECO:0007669"/>
    <property type="project" value="UniProtKB-KW"/>
</dbReference>
<evidence type="ECO:0000313" key="7">
    <source>
        <dbReference type="EMBL" id="RXK39011.1"/>
    </source>
</evidence>
<dbReference type="OrthoDB" id="309483at2759"/>
<evidence type="ECO:0000256" key="1">
    <source>
        <dbReference type="ARBA" id="ARBA00008945"/>
    </source>
</evidence>
<keyword evidence="2" id="KW-0689">Ribosomal protein</keyword>
<keyword evidence="8" id="KW-1185">Reference proteome</keyword>
<dbReference type="GO" id="GO:0005840">
    <property type="term" value="C:ribosome"/>
    <property type="evidence" value="ECO:0007669"/>
    <property type="project" value="UniProtKB-KW"/>
</dbReference>
<dbReference type="SUPFAM" id="SSF54211">
    <property type="entry name" value="Ribosomal protein S5 domain 2-like"/>
    <property type="match status" value="1"/>
</dbReference>
<evidence type="ECO:0008006" key="9">
    <source>
        <dbReference type="Google" id="ProtNLM"/>
    </source>
</evidence>